<keyword evidence="7" id="KW-1185">Reference proteome</keyword>
<evidence type="ECO:0000256" key="3">
    <source>
        <dbReference type="RuleBase" id="RU000418"/>
    </source>
</evidence>
<dbReference type="Proteomes" id="UP000824120">
    <property type="component" value="Chromosome 1"/>
</dbReference>
<comment type="caution">
    <text evidence="6">The sequence shown here is derived from an EMBL/GenBank/DDBJ whole genome shotgun (WGS) entry which is preliminary data.</text>
</comment>
<dbReference type="InterPro" id="IPR027413">
    <property type="entry name" value="GROEL-like_equatorial_sf"/>
</dbReference>
<name>A0A9J6B4D9_SOLCO</name>
<dbReference type="NCBIfam" id="NF000592">
    <property type="entry name" value="PRK00013.1"/>
    <property type="match status" value="1"/>
</dbReference>
<protein>
    <recommendedName>
        <fullName evidence="8">RuBisCO large subunit-binding protein subunit beta, chloroplastic</fullName>
    </recommendedName>
</protein>
<dbReference type="SUPFAM" id="SSF52029">
    <property type="entry name" value="GroEL apical domain-like"/>
    <property type="match status" value="1"/>
</dbReference>
<dbReference type="Gene3D" id="3.50.7.10">
    <property type="entry name" value="GroEL"/>
    <property type="match status" value="1"/>
</dbReference>
<dbReference type="GO" id="GO:0042026">
    <property type="term" value="P:protein refolding"/>
    <property type="evidence" value="ECO:0007669"/>
    <property type="project" value="InterPro"/>
</dbReference>
<dbReference type="PANTHER" id="PTHR45633">
    <property type="entry name" value="60 KDA HEAT SHOCK PROTEIN, MITOCHONDRIAL"/>
    <property type="match status" value="1"/>
</dbReference>
<dbReference type="GO" id="GO:0005524">
    <property type="term" value="F:ATP binding"/>
    <property type="evidence" value="ECO:0007669"/>
    <property type="project" value="InterPro"/>
</dbReference>
<dbReference type="AlphaFoldDB" id="A0A9J6B4D9"/>
<dbReference type="InterPro" id="IPR027410">
    <property type="entry name" value="TCP-1-like_intermed_sf"/>
</dbReference>
<dbReference type="NCBIfam" id="NF009489">
    <property type="entry name" value="PRK12851.1"/>
    <property type="match status" value="1"/>
</dbReference>
<dbReference type="Gene3D" id="3.30.260.10">
    <property type="entry name" value="TCP-1-like chaperonin intermediate domain"/>
    <property type="match status" value="1"/>
</dbReference>
<accession>A0A9J6B4D9</accession>
<dbReference type="OrthoDB" id="1733909at2759"/>
<dbReference type="PRINTS" id="PR00298">
    <property type="entry name" value="CHAPERONIN60"/>
</dbReference>
<comment type="similarity">
    <text evidence="1 3">Belongs to the chaperonin (HSP60) family.</text>
</comment>
<evidence type="ECO:0000256" key="1">
    <source>
        <dbReference type="ARBA" id="ARBA00006607"/>
    </source>
</evidence>
<dbReference type="InterPro" id="IPR001844">
    <property type="entry name" value="Cpn60/GroEL"/>
</dbReference>
<dbReference type="NCBIfam" id="NF009488">
    <property type="entry name" value="PRK12850.1"/>
    <property type="match status" value="1"/>
</dbReference>
<evidence type="ECO:0000256" key="2">
    <source>
        <dbReference type="ARBA" id="ARBA00023186"/>
    </source>
</evidence>
<evidence type="ECO:0000313" key="7">
    <source>
        <dbReference type="Proteomes" id="UP000824120"/>
    </source>
</evidence>
<dbReference type="NCBIfam" id="NF009487">
    <property type="entry name" value="PRK12849.1"/>
    <property type="match status" value="1"/>
</dbReference>
<dbReference type="InterPro" id="IPR002423">
    <property type="entry name" value="Cpn60/GroEL/TCP-1"/>
</dbReference>
<dbReference type="SUPFAM" id="SSF48592">
    <property type="entry name" value="GroEL equatorial domain-like"/>
    <property type="match status" value="2"/>
</dbReference>
<feature type="region of interest" description="Disordered" evidence="5">
    <location>
        <begin position="1"/>
        <end position="23"/>
    </location>
</feature>
<organism evidence="6 7">
    <name type="scientific">Solanum commersonii</name>
    <name type="common">Commerson's wild potato</name>
    <name type="synonym">Commerson's nightshade</name>
    <dbReference type="NCBI Taxonomy" id="4109"/>
    <lineage>
        <taxon>Eukaryota</taxon>
        <taxon>Viridiplantae</taxon>
        <taxon>Streptophyta</taxon>
        <taxon>Embryophyta</taxon>
        <taxon>Tracheophyta</taxon>
        <taxon>Spermatophyta</taxon>
        <taxon>Magnoliopsida</taxon>
        <taxon>eudicotyledons</taxon>
        <taxon>Gunneridae</taxon>
        <taxon>Pentapetalae</taxon>
        <taxon>asterids</taxon>
        <taxon>lamiids</taxon>
        <taxon>Solanales</taxon>
        <taxon>Solanaceae</taxon>
        <taxon>Solanoideae</taxon>
        <taxon>Solaneae</taxon>
        <taxon>Solanum</taxon>
    </lineage>
</organism>
<evidence type="ECO:0000256" key="5">
    <source>
        <dbReference type="SAM" id="MobiDB-lite"/>
    </source>
</evidence>
<sequence>MASTFSGMSSAGPLAAPSTSSNKISSVANISSTSFGSKRNVALRKSRRPTILAAAKELHFNKDGSAIKKLQNGVNKLADLVGVTLGPKGRNVVLESKYGAPKIVNDGVTVAREVELEDPVENIGAKLVRQAAAKTNDLAGDGTTTSVVLAQGLIAEGVKVVAAGANPVLITRGIEKTAKALVAELKNLSKEVEDSELADVAAVSAGNNLEVGSMIAEAMSKVGRKGVVTLEEGKSAENSLRVVEGMQFDRGYVSPYFVTDSEKMSVEYENCKLLLVDKKITNARDLVNVLEDAIRNGYPILIIAEDIEQEALATLVVNKLRGALKVAALKAPGFGERKSQYLDDIATLTGGTVIREELGLTLDKADKEVLGHAAKVVLTKDATTIVGDGSTQEAVNKRVAQIKNLIEAADQDYEKEKLNERIAKLSGGVAVIQVGAQTETELKEKKLRVEDALNATKVGADIVKRALSYPLKLIAKNAGVNGSVVSEKVLSSDDPKFGYNAATGNYEDLMAAGIIDPTKVRFSRIPLRVTDDVVKHFSVLIPRETSRNLQKCLWKLNLKMSLDYRFRLLTWTRGILQIYGDTMVVRCCLEHAASVAKTFLMSDCVVVEIKEPEAAVAGNPMDNSGYGY</sequence>
<dbReference type="GO" id="GO:0140662">
    <property type="term" value="F:ATP-dependent protein folding chaperone"/>
    <property type="evidence" value="ECO:0007669"/>
    <property type="project" value="InterPro"/>
</dbReference>
<keyword evidence="2" id="KW-0143">Chaperone</keyword>
<gene>
    <name evidence="6" type="ORF">H5410_002972</name>
</gene>
<dbReference type="FunFam" id="3.50.7.10:FF:000001">
    <property type="entry name" value="60 kDa chaperonin"/>
    <property type="match status" value="1"/>
</dbReference>
<dbReference type="EMBL" id="JACXVP010000001">
    <property type="protein sequence ID" value="KAG5631255.1"/>
    <property type="molecule type" value="Genomic_DNA"/>
</dbReference>
<feature type="coiled-coil region" evidence="4">
    <location>
        <begin position="171"/>
        <end position="198"/>
    </location>
</feature>
<proteinExistence type="inferred from homology"/>
<dbReference type="Gene3D" id="1.10.560.10">
    <property type="entry name" value="GroEL-like equatorial domain"/>
    <property type="match status" value="2"/>
</dbReference>
<dbReference type="Pfam" id="PF00118">
    <property type="entry name" value="Cpn60_TCP1"/>
    <property type="match status" value="1"/>
</dbReference>
<dbReference type="InterPro" id="IPR027409">
    <property type="entry name" value="GroEL-like_apical_dom_sf"/>
</dbReference>
<evidence type="ECO:0008006" key="8">
    <source>
        <dbReference type="Google" id="ProtNLM"/>
    </source>
</evidence>
<reference evidence="6 7" key="1">
    <citation type="submission" date="2020-09" db="EMBL/GenBank/DDBJ databases">
        <title>De no assembly of potato wild relative species, Solanum commersonii.</title>
        <authorList>
            <person name="Cho K."/>
        </authorList>
    </citation>
    <scope>NUCLEOTIDE SEQUENCE [LARGE SCALE GENOMIC DNA]</scope>
    <source>
        <strain evidence="6">LZ3.2</strain>
        <tissue evidence="6">Leaf</tissue>
    </source>
</reference>
<evidence type="ECO:0000313" key="6">
    <source>
        <dbReference type="EMBL" id="KAG5631255.1"/>
    </source>
</evidence>
<evidence type="ECO:0000256" key="4">
    <source>
        <dbReference type="SAM" id="Coils"/>
    </source>
</evidence>
<dbReference type="CDD" id="cd03344">
    <property type="entry name" value="GroEL"/>
    <property type="match status" value="1"/>
</dbReference>
<keyword evidence="4" id="KW-0175">Coiled coil</keyword>